<accession>A0A820RXF8</accession>
<dbReference type="InterPro" id="IPR001878">
    <property type="entry name" value="Znf_CCHC"/>
</dbReference>
<organism evidence="4 5">
    <name type="scientific">Adineta steineri</name>
    <dbReference type="NCBI Taxonomy" id="433720"/>
    <lineage>
        <taxon>Eukaryota</taxon>
        <taxon>Metazoa</taxon>
        <taxon>Spiralia</taxon>
        <taxon>Gnathifera</taxon>
        <taxon>Rotifera</taxon>
        <taxon>Eurotatoria</taxon>
        <taxon>Bdelloidea</taxon>
        <taxon>Adinetida</taxon>
        <taxon>Adinetidae</taxon>
        <taxon>Adineta</taxon>
    </lineage>
</organism>
<dbReference type="EMBL" id="CAJOBB010030869">
    <property type="protein sequence ID" value="CAF4446494.1"/>
    <property type="molecule type" value="Genomic_DNA"/>
</dbReference>
<dbReference type="GO" id="GO:0008270">
    <property type="term" value="F:zinc ion binding"/>
    <property type="evidence" value="ECO:0007669"/>
    <property type="project" value="UniProtKB-KW"/>
</dbReference>
<evidence type="ECO:0000256" key="1">
    <source>
        <dbReference type="PROSITE-ProRule" id="PRU00047"/>
    </source>
</evidence>
<feature type="region of interest" description="Disordered" evidence="2">
    <location>
        <begin position="1"/>
        <end position="24"/>
    </location>
</feature>
<evidence type="ECO:0000313" key="5">
    <source>
        <dbReference type="Proteomes" id="UP000663868"/>
    </source>
</evidence>
<feature type="non-terminal residue" evidence="4">
    <location>
        <position position="1"/>
    </location>
</feature>
<dbReference type="SMART" id="SM00343">
    <property type="entry name" value="ZnF_C2HC"/>
    <property type="match status" value="2"/>
</dbReference>
<proteinExistence type="predicted"/>
<dbReference type="AlphaFoldDB" id="A0A820RXF8"/>
<protein>
    <recommendedName>
        <fullName evidence="3">CCHC-type domain-containing protein</fullName>
    </recommendedName>
</protein>
<dbReference type="SUPFAM" id="SSF57756">
    <property type="entry name" value="Retrovirus zinc finger-like domains"/>
    <property type="match status" value="1"/>
</dbReference>
<dbReference type="Gene3D" id="4.10.60.10">
    <property type="entry name" value="Zinc finger, CCHC-type"/>
    <property type="match status" value="1"/>
</dbReference>
<keyword evidence="1" id="KW-0479">Metal-binding</keyword>
<evidence type="ECO:0000259" key="3">
    <source>
        <dbReference type="PROSITE" id="PS50158"/>
    </source>
</evidence>
<dbReference type="Proteomes" id="UP000663868">
    <property type="component" value="Unassembled WGS sequence"/>
</dbReference>
<keyword evidence="1" id="KW-0862">Zinc</keyword>
<name>A0A820RXF8_9BILA</name>
<reference evidence="4" key="1">
    <citation type="submission" date="2021-02" db="EMBL/GenBank/DDBJ databases">
        <authorList>
            <person name="Nowell W R."/>
        </authorList>
    </citation>
    <scope>NUCLEOTIDE SEQUENCE</scope>
</reference>
<feature type="compositionally biased region" description="Basic and acidic residues" evidence="2">
    <location>
        <begin position="1"/>
        <end position="13"/>
    </location>
</feature>
<evidence type="ECO:0000256" key="2">
    <source>
        <dbReference type="SAM" id="MobiDB-lite"/>
    </source>
</evidence>
<dbReference type="Pfam" id="PF00098">
    <property type="entry name" value="zf-CCHC"/>
    <property type="match status" value="1"/>
</dbReference>
<evidence type="ECO:0000313" key="4">
    <source>
        <dbReference type="EMBL" id="CAF4446494.1"/>
    </source>
</evidence>
<gene>
    <name evidence="4" type="ORF">KXQ929_LOCUS53695</name>
</gene>
<feature type="domain" description="CCHC-type" evidence="3">
    <location>
        <begin position="28"/>
        <end position="43"/>
    </location>
</feature>
<comment type="caution">
    <text evidence="4">The sequence shown here is derived from an EMBL/GenBank/DDBJ whole genome shotgun (WGS) entry which is preliminary data.</text>
</comment>
<dbReference type="InterPro" id="IPR036875">
    <property type="entry name" value="Znf_CCHC_sf"/>
</dbReference>
<dbReference type="GO" id="GO:0003676">
    <property type="term" value="F:nucleic acid binding"/>
    <property type="evidence" value="ECO:0007669"/>
    <property type="project" value="InterPro"/>
</dbReference>
<sequence length="53" mass="5387">MIIGNKEGHKSFECPEANGAGRSGGNGCFKCGKEGHKSFDCPDAKGSGGRGQS</sequence>
<dbReference type="PROSITE" id="PS50158">
    <property type="entry name" value="ZF_CCHC"/>
    <property type="match status" value="1"/>
</dbReference>
<keyword evidence="1" id="KW-0863">Zinc-finger</keyword>